<dbReference type="EnsemblPlants" id="Kaladp0071s0284.1.v1.1">
    <property type="protein sequence ID" value="Kaladp0071s0284.1.v1.1"/>
    <property type="gene ID" value="Kaladp0071s0284.v1.1"/>
</dbReference>
<dbReference type="InterPro" id="IPR005379">
    <property type="entry name" value="FDM1-5/IDN2_XH"/>
</dbReference>
<dbReference type="Pfam" id="PF03468">
    <property type="entry name" value="XS"/>
    <property type="match status" value="1"/>
</dbReference>
<organism evidence="8 9">
    <name type="scientific">Kalanchoe fedtschenkoi</name>
    <name type="common">Lavender scallops</name>
    <name type="synonym">South American air plant</name>
    <dbReference type="NCBI Taxonomy" id="63787"/>
    <lineage>
        <taxon>Eukaryota</taxon>
        <taxon>Viridiplantae</taxon>
        <taxon>Streptophyta</taxon>
        <taxon>Embryophyta</taxon>
        <taxon>Tracheophyta</taxon>
        <taxon>Spermatophyta</taxon>
        <taxon>Magnoliopsida</taxon>
        <taxon>eudicotyledons</taxon>
        <taxon>Gunneridae</taxon>
        <taxon>Pentapetalae</taxon>
        <taxon>Saxifragales</taxon>
        <taxon>Crassulaceae</taxon>
        <taxon>Kalanchoe</taxon>
    </lineage>
</organism>
<evidence type="ECO:0000256" key="2">
    <source>
        <dbReference type="ARBA" id="ARBA00023158"/>
    </source>
</evidence>
<feature type="domain" description="XS" evidence="5">
    <location>
        <begin position="165"/>
        <end position="275"/>
    </location>
</feature>
<feature type="region of interest" description="Disordered" evidence="4">
    <location>
        <begin position="125"/>
        <end position="144"/>
    </location>
</feature>
<dbReference type="Pfam" id="PF03469">
    <property type="entry name" value="XH"/>
    <property type="match status" value="1"/>
</dbReference>
<dbReference type="Gramene" id="Kaladp0071s0284.2.v1.1">
    <property type="protein sequence ID" value="Kaladp0071s0284.2.v1.1"/>
    <property type="gene ID" value="Kaladp0071s0284.v1.1"/>
</dbReference>
<dbReference type="Gene3D" id="3.30.70.2890">
    <property type="entry name" value="XS domain"/>
    <property type="match status" value="1"/>
</dbReference>
<evidence type="ECO:0000259" key="5">
    <source>
        <dbReference type="Pfam" id="PF03468"/>
    </source>
</evidence>
<feature type="coiled-coil region" evidence="3">
    <location>
        <begin position="314"/>
        <end position="531"/>
    </location>
</feature>
<evidence type="ECO:0000259" key="7">
    <source>
        <dbReference type="Pfam" id="PF03470"/>
    </source>
</evidence>
<dbReference type="PANTHER" id="PTHR21596:SF23">
    <property type="entry name" value="FACTOR OF DNA METHYLATION 4"/>
    <property type="match status" value="1"/>
</dbReference>
<keyword evidence="9" id="KW-1185">Reference proteome</keyword>
<keyword evidence="1 3" id="KW-0175">Coiled coil</keyword>
<dbReference type="InterPro" id="IPR045177">
    <property type="entry name" value="FDM1-5/IDN2"/>
</dbReference>
<dbReference type="Pfam" id="PF03470">
    <property type="entry name" value="zf-XS"/>
    <property type="match status" value="1"/>
</dbReference>
<dbReference type="InterPro" id="IPR005380">
    <property type="entry name" value="XS_domain"/>
</dbReference>
<dbReference type="AlphaFoldDB" id="A0A7N1A374"/>
<dbReference type="GO" id="GO:0080188">
    <property type="term" value="P:gene silencing by siRNA-directed DNA methylation"/>
    <property type="evidence" value="ECO:0007669"/>
    <property type="project" value="InterPro"/>
</dbReference>
<evidence type="ECO:0000313" key="9">
    <source>
        <dbReference type="Proteomes" id="UP000594263"/>
    </source>
</evidence>
<evidence type="ECO:0000313" key="8">
    <source>
        <dbReference type="EnsemblPlants" id="Kaladp0071s0284.1.v1.1"/>
    </source>
</evidence>
<dbReference type="InterPro" id="IPR038588">
    <property type="entry name" value="XS_domain_sf"/>
</dbReference>
<dbReference type="OMA" id="MKGALQV"/>
<dbReference type="PANTHER" id="PTHR21596">
    <property type="entry name" value="RIBONUCLEASE P SUBUNIT P38"/>
    <property type="match status" value="1"/>
</dbReference>
<evidence type="ECO:0000256" key="1">
    <source>
        <dbReference type="ARBA" id="ARBA00023054"/>
    </source>
</evidence>
<dbReference type="Gramene" id="Kaladp0071s0284.1.v1.1">
    <property type="protein sequence ID" value="Kaladp0071s0284.1.v1.1"/>
    <property type="gene ID" value="Kaladp0071s0284.v1.1"/>
</dbReference>
<dbReference type="EnsemblPlants" id="Kaladp0071s0284.2.v1.1">
    <property type="protein sequence ID" value="Kaladp0071s0284.2.v1.1"/>
    <property type="gene ID" value="Kaladp0071s0284.v1.1"/>
</dbReference>
<name>A0A7N1A374_KALFE</name>
<feature type="domain" description="Factor of DNA methylation 1-5/IDN2" evidence="6">
    <location>
        <begin position="546"/>
        <end position="675"/>
    </location>
</feature>
<evidence type="ECO:0000256" key="4">
    <source>
        <dbReference type="SAM" id="MobiDB-lite"/>
    </source>
</evidence>
<evidence type="ECO:0008006" key="10">
    <source>
        <dbReference type="Google" id="ProtNLM"/>
    </source>
</evidence>
<sequence>MDSSSEGETIISEKSWDDYILECYRKLKKGTLKMRIRDTSFQCPYCFRKKKMDYSYRGLVRHAYGHGKGSLDRKTKKRARHIALEKYAEKYVRIKSSDVNSTQEPKSVKGAQLSKIAATSKDNALHKDVGPCRKTRPPSDNLATTTSVDRACMISEPPRGTDSNENFVWPWFGVLANLPAEFKDGRSVMASGSKIRDDLVRQGFNPQKIHPLWNYKGFSGFALVEFGKDWAALAYAMMFEKSFEAEGRGKREWYTKSQTGDQLYGWVARQDDYNSRYLVGTHLRKLGDLKTIKEKQFEDERQTNQLVLNLTNTLENKTVHIKDIKSKYMEMENEYNETVKTVIAEKEEMFKSYNDAMSEMERKTRDEYERHLSEHEKIRAQLTAWKKTLIQKEKTLDRLEAQYEGEKEKILREQKMNDRATLEQEKTDEKLLLLAEEQKREKEALHQKILGLQSKLNEKQALELEIKQLEGSQRVMGEDAEVTKKIEALKEELEEKTEELDDVDEVIKMLINKERSSNDELQNARNELIHAFKDLPHNSRAHFGVKRMGELDSKVFHVATKGKYSEEEATEKAAELCSYWEAKLRDPSWHPFKIITDKGKDMVVFNEEDELLKQARNELGEEVYEAVKMALGELNAYNPSGRYPIPELWNRKENRRARLKEGAAYILKQFRLLKNRRT</sequence>
<dbReference type="Proteomes" id="UP000594263">
    <property type="component" value="Unplaced"/>
</dbReference>
<keyword evidence="2" id="KW-0943">RNA-mediated gene silencing</keyword>
<dbReference type="InterPro" id="IPR005381">
    <property type="entry name" value="Znf-XS_domain"/>
</dbReference>
<feature type="domain" description="Zinc finger-XS" evidence="7">
    <location>
        <begin position="43"/>
        <end position="84"/>
    </location>
</feature>
<reference evidence="8" key="1">
    <citation type="submission" date="2021-01" db="UniProtKB">
        <authorList>
            <consortium name="EnsemblPlants"/>
        </authorList>
    </citation>
    <scope>IDENTIFICATION</scope>
</reference>
<evidence type="ECO:0000259" key="6">
    <source>
        <dbReference type="Pfam" id="PF03469"/>
    </source>
</evidence>
<proteinExistence type="predicted"/>
<accession>A0A7N1A374</accession>
<evidence type="ECO:0000256" key="3">
    <source>
        <dbReference type="SAM" id="Coils"/>
    </source>
</evidence>
<protein>
    <recommendedName>
        <fullName evidence="10">XH/XS domain-containing protein</fullName>
    </recommendedName>
</protein>